<dbReference type="InterPro" id="IPR029063">
    <property type="entry name" value="SAM-dependent_MTases_sf"/>
</dbReference>
<dbReference type="Proteomes" id="UP001470230">
    <property type="component" value="Unassembled WGS sequence"/>
</dbReference>
<dbReference type="Gene3D" id="3.40.50.150">
    <property type="entry name" value="Vaccinia Virus protein VP39"/>
    <property type="match status" value="1"/>
</dbReference>
<sequence length="329" mass="38552">MRANIRICDETISIYYFELNNLFPTRLKHQKNIICSPNTKRIHPYGRIWNALYKKFNNNNTQALQYFADKVQEFKDNVNDDQSMKNLEFLEKCLYYDYYCGEQYKIYNVYQAKHNKEFDEEIPSLKKKYIGMSISRINQEVYYSHHGLRFSSDKIKGYLKDKDLFDVGSYNGDSCLVLHQYTNKKVHSYDNSIKMINQYRTNVERNHIPKEKYENNYIQLGSVIEKNENGLSKSTIDEEVKSKGLVAGLIKADVEGGGFQVIKGSVNTLKEQHPVIIIAIYHCVDEMFGIFDLLKNEIGGYMFEFHCENSLLANLCEFCIFAYPKSLMN</sequence>
<organism evidence="1 2">
    <name type="scientific">Tritrichomonas musculus</name>
    <dbReference type="NCBI Taxonomy" id="1915356"/>
    <lineage>
        <taxon>Eukaryota</taxon>
        <taxon>Metamonada</taxon>
        <taxon>Parabasalia</taxon>
        <taxon>Tritrichomonadida</taxon>
        <taxon>Tritrichomonadidae</taxon>
        <taxon>Tritrichomonas</taxon>
    </lineage>
</organism>
<gene>
    <name evidence="1" type="ORF">M9Y10_010598</name>
</gene>
<dbReference type="SUPFAM" id="SSF53335">
    <property type="entry name" value="S-adenosyl-L-methionine-dependent methyltransferases"/>
    <property type="match status" value="1"/>
</dbReference>
<protein>
    <recommendedName>
        <fullName evidence="3">Methyltransferase FkbM domain-containing protein</fullName>
    </recommendedName>
</protein>
<name>A0ABR2ILB3_9EUKA</name>
<accession>A0ABR2ILB3</accession>
<comment type="caution">
    <text evidence="1">The sequence shown here is derived from an EMBL/GenBank/DDBJ whole genome shotgun (WGS) entry which is preliminary data.</text>
</comment>
<keyword evidence="2" id="KW-1185">Reference proteome</keyword>
<dbReference type="EMBL" id="JAPFFF010000016">
    <property type="protein sequence ID" value="KAK8865068.1"/>
    <property type="molecule type" value="Genomic_DNA"/>
</dbReference>
<evidence type="ECO:0008006" key="3">
    <source>
        <dbReference type="Google" id="ProtNLM"/>
    </source>
</evidence>
<evidence type="ECO:0000313" key="1">
    <source>
        <dbReference type="EMBL" id="KAK8865068.1"/>
    </source>
</evidence>
<evidence type="ECO:0000313" key="2">
    <source>
        <dbReference type="Proteomes" id="UP001470230"/>
    </source>
</evidence>
<reference evidence="1 2" key="1">
    <citation type="submission" date="2024-04" db="EMBL/GenBank/DDBJ databases">
        <title>Tritrichomonas musculus Genome.</title>
        <authorList>
            <person name="Alves-Ferreira E."/>
            <person name="Grigg M."/>
            <person name="Lorenzi H."/>
            <person name="Galac M."/>
        </authorList>
    </citation>
    <scope>NUCLEOTIDE SEQUENCE [LARGE SCALE GENOMIC DNA]</scope>
    <source>
        <strain evidence="1 2">EAF2021</strain>
    </source>
</reference>
<proteinExistence type="predicted"/>